<accession>A0A8D4VKP9</accession>
<dbReference type="PROSITE" id="PS50851">
    <property type="entry name" value="CHEW"/>
    <property type="match status" value="1"/>
</dbReference>
<dbReference type="RefSeq" id="WP_221047968.1">
    <property type="nucleotide sequence ID" value="NZ_AP019782.1"/>
</dbReference>
<name>A0A8D4VKP9_9GAMM</name>
<dbReference type="GO" id="GO:0007165">
    <property type="term" value="P:signal transduction"/>
    <property type="evidence" value="ECO:0007669"/>
    <property type="project" value="InterPro"/>
</dbReference>
<gene>
    <name evidence="2" type="ORF">MoryE10_02240</name>
</gene>
<protein>
    <submittedName>
        <fullName evidence="2">Chew domain protein</fullName>
    </submittedName>
</protein>
<dbReference type="InterPro" id="IPR002545">
    <property type="entry name" value="CheW-lke_dom"/>
</dbReference>
<feature type="domain" description="CheW-like" evidence="1">
    <location>
        <begin position="75"/>
        <end position="221"/>
    </location>
</feature>
<organism evidence="2 3">
    <name type="scientific">Methylogaea oryzae</name>
    <dbReference type="NCBI Taxonomy" id="1295382"/>
    <lineage>
        <taxon>Bacteria</taxon>
        <taxon>Pseudomonadati</taxon>
        <taxon>Pseudomonadota</taxon>
        <taxon>Gammaproteobacteria</taxon>
        <taxon>Methylococcales</taxon>
        <taxon>Methylococcaceae</taxon>
        <taxon>Methylogaea</taxon>
    </lineage>
</organism>
<keyword evidence="3" id="KW-1185">Reference proteome</keyword>
<dbReference type="EMBL" id="AP019782">
    <property type="protein sequence ID" value="BBL69618.1"/>
    <property type="molecule type" value="Genomic_DNA"/>
</dbReference>
<sequence>MAAEPQILADEACWKRIGIHGDRSCPDLAEHIHCRNCPVYHAAGRRLLDRPVPEDYRAEWTARLAEPKPVLDADALRLMLFRIADAWLALPAAHFATSLAPVPVRSVPFRSNRHFLGLINDGGELRLCFTLEHLLDLRRQSAAEDSRRAFPRLLVMQARNHLWTFPADEVQGIVRFPRSALQDPPDNLAKAPGVCTAAMLEWRGQPVGLLDVERLVDRLQEALR</sequence>
<evidence type="ECO:0000313" key="2">
    <source>
        <dbReference type="EMBL" id="BBL69618.1"/>
    </source>
</evidence>
<dbReference type="KEGG" id="moz:MoryE10_02240"/>
<dbReference type="Pfam" id="PF01584">
    <property type="entry name" value="CheW"/>
    <property type="match status" value="1"/>
</dbReference>
<dbReference type="Proteomes" id="UP000824988">
    <property type="component" value="Chromosome"/>
</dbReference>
<evidence type="ECO:0000313" key="3">
    <source>
        <dbReference type="Proteomes" id="UP000824988"/>
    </source>
</evidence>
<evidence type="ECO:0000259" key="1">
    <source>
        <dbReference type="PROSITE" id="PS50851"/>
    </source>
</evidence>
<proteinExistence type="predicted"/>
<dbReference type="AlphaFoldDB" id="A0A8D4VKP9"/>
<reference evidence="2" key="1">
    <citation type="submission" date="2019-06" db="EMBL/GenBank/DDBJ databases">
        <title>Complete genome sequence of Methylogaea oryzae strain JCM16910.</title>
        <authorList>
            <person name="Asakawa S."/>
        </authorList>
    </citation>
    <scope>NUCLEOTIDE SEQUENCE</scope>
    <source>
        <strain evidence="2">E10</strain>
    </source>
</reference>
<dbReference type="GO" id="GO:0006935">
    <property type="term" value="P:chemotaxis"/>
    <property type="evidence" value="ECO:0007669"/>
    <property type="project" value="InterPro"/>
</dbReference>